<gene>
    <name evidence="2" type="ORF">GCM10010178_28300</name>
</gene>
<dbReference type="SMART" id="SM00347">
    <property type="entry name" value="HTH_MARR"/>
    <property type="match status" value="1"/>
</dbReference>
<feature type="domain" description="HTH marR-type" evidence="1">
    <location>
        <begin position="5"/>
        <end position="149"/>
    </location>
</feature>
<evidence type="ECO:0000259" key="1">
    <source>
        <dbReference type="PROSITE" id="PS50995"/>
    </source>
</evidence>
<keyword evidence="3" id="KW-1185">Reference proteome</keyword>
<dbReference type="EMBL" id="BMRE01000009">
    <property type="protein sequence ID" value="GGU34379.1"/>
    <property type="molecule type" value="Genomic_DNA"/>
</dbReference>
<dbReference type="PANTHER" id="PTHR33164">
    <property type="entry name" value="TRANSCRIPTIONAL REGULATOR, MARR FAMILY"/>
    <property type="match status" value="1"/>
</dbReference>
<sequence length="149" mass="16607">MLSNMADLVTDYRLLIAEVYELAGLSRRISEREAAENGTTVARWHILSVVSEEPLTVPAIGRRLGLVRQAVQRVADDLVEAGQLRVEPNPAHRRSMLYAITPEGVRVLERLWAASEPRRLDTLAGSGVTAEDLRHARTTLRHLIDALTH</sequence>
<organism evidence="2 3">
    <name type="scientific">Lentzea flava</name>
    <dbReference type="NCBI Taxonomy" id="103732"/>
    <lineage>
        <taxon>Bacteria</taxon>
        <taxon>Bacillati</taxon>
        <taxon>Actinomycetota</taxon>
        <taxon>Actinomycetes</taxon>
        <taxon>Pseudonocardiales</taxon>
        <taxon>Pseudonocardiaceae</taxon>
        <taxon>Lentzea</taxon>
    </lineage>
</organism>
<dbReference type="InterPro" id="IPR036388">
    <property type="entry name" value="WH-like_DNA-bd_sf"/>
</dbReference>
<accession>A0ABQ2UIQ9</accession>
<comment type="caution">
    <text evidence="2">The sequence shown here is derived from an EMBL/GenBank/DDBJ whole genome shotgun (WGS) entry which is preliminary data.</text>
</comment>
<evidence type="ECO:0000313" key="2">
    <source>
        <dbReference type="EMBL" id="GGU34379.1"/>
    </source>
</evidence>
<protein>
    <submittedName>
        <fullName evidence="2">MarR family transcriptional regulator</fullName>
    </submittedName>
</protein>
<evidence type="ECO:0000313" key="3">
    <source>
        <dbReference type="Proteomes" id="UP000649573"/>
    </source>
</evidence>
<proteinExistence type="predicted"/>
<name>A0ABQ2UIQ9_9PSEU</name>
<dbReference type="InterPro" id="IPR036390">
    <property type="entry name" value="WH_DNA-bd_sf"/>
</dbReference>
<dbReference type="PANTHER" id="PTHR33164:SF43">
    <property type="entry name" value="HTH-TYPE TRANSCRIPTIONAL REPRESSOR YETL"/>
    <property type="match status" value="1"/>
</dbReference>
<dbReference type="InterPro" id="IPR000835">
    <property type="entry name" value="HTH_MarR-typ"/>
</dbReference>
<reference evidence="3" key="1">
    <citation type="journal article" date="2019" name="Int. J. Syst. Evol. Microbiol.">
        <title>The Global Catalogue of Microorganisms (GCM) 10K type strain sequencing project: providing services to taxonomists for standard genome sequencing and annotation.</title>
        <authorList>
            <consortium name="The Broad Institute Genomics Platform"/>
            <consortium name="The Broad Institute Genome Sequencing Center for Infectious Disease"/>
            <person name="Wu L."/>
            <person name="Ma J."/>
        </authorList>
    </citation>
    <scope>NUCLEOTIDE SEQUENCE [LARGE SCALE GENOMIC DNA]</scope>
    <source>
        <strain evidence="3">JCM 3296</strain>
    </source>
</reference>
<dbReference type="Gene3D" id="1.10.10.10">
    <property type="entry name" value="Winged helix-like DNA-binding domain superfamily/Winged helix DNA-binding domain"/>
    <property type="match status" value="1"/>
</dbReference>
<dbReference type="Pfam" id="PF12802">
    <property type="entry name" value="MarR_2"/>
    <property type="match status" value="1"/>
</dbReference>
<dbReference type="InterPro" id="IPR039422">
    <property type="entry name" value="MarR/SlyA-like"/>
</dbReference>
<dbReference type="Proteomes" id="UP000649573">
    <property type="component" value="Unassembled WGS sequence"/>
</dbReference>
<dbReference type="PROSITE" id="PS50995">
    <property type="entry name" value="HTH_MARR_2"/>
    <property type="match status" value="1"/>
</dbReference>
<dbReference type="SUPFAM" id="SSF46785">
    <property type="entry name" value="Winged helix' DNA-binding domain"/>
    <property type="match status" value="1"/>
</dbReference>